<keyword evidence="1" id="KW-0472">Membrane</keyword>
<dbReference type="PANTHER" id="PTHR13247">
    <property type="entry name" value="TETRATRICOPEPTIDE REPEAT PROTEIN 11 TPR REPEAT PROTEIN 11"/>
    <property type="match status" value="1"/>
</dbReference>
<dbReference type="PANTHER" id="PTHR13247:SF0">
    <property type="entry name" value="MITOCHONDRIAL FISSION 1 PROTEIN"/>
    <property type="match status" value="1"/>
</dbReference>
<dbReference type="OrthoDB" id="421154at2759"/>
<reference evidence="2" key="1">
    <citation type="submission" date="2022-07" db="EMBL/GenBank/DDBJ databases">
        <title>Genome analysis of Parmales, a sister group of diatoms, reveals the evolutionary specialization of diatoms from phago-mixotrophs to photoautotrophs.</title>
        <authorList>
            <person name="Ban H."/>
            <person name="Sato S."/>
            <person name="Yoshikawa S."/>
            <person name="Kazumasa Y."/>
            <person name="Nakamura Y."/>
            <person name="Ichinomiya M."/>
            <person name="Saitoh K."/>
            <person name="Sato N."/>
            <person name="Blanc-Mathieu R."/>
            <person name="Endo H."/>
            <person name="Kuwata A."/>
            <person name="Ogata H."/>
        </authorList>
    </citation>
    <scope>NUCLEOTIDE SEQUENCE</scope>
</reference>
<feature type="transmembrane region" description="Helical" evidence="1">
    <location>
        <begin position="134"/>
        <end position="156"/>
    </location>
</feature>
<dbReference type="Gene3D" id="1.25.40.10">
    <property type="entry name" value="Tetratricopeptide repeat domain"/>
    <property type="match status" value="1"/>
</dbReference>
<dbReference type="EMBL" id="BRXZ01003587">
    <property type="protein sequence ID" value="GMH57849.1"/>
    <property type="molecule type" value="Genomic_DNA"/>
</dbReference>
<accession>A0A9W6ZWN3</accession>
<keyword evidence="1" id="KW-1133">Transmembrane helix</keyword>
<proteinExistence type="predicted"/>
<dbReference type="InterPro" id="IPR011990">
    <property type="entry name" value="TPR-like_helical_dom_sf"/>
</dbReference>
<sequence>MTASTPADARQLFEDTLEMEMSPSSLISDAALAYNNEPKPDTTFTYAFALSRSRRDSERAYAIVLFDQLISDGYPHPVDCYYGKSVAFYLNKDYDSARAGVEDILRSNPGHQKARALHLATVAVMEEREKKMNLAVGSGVLAVGLGAAIGLAGILLGKKK</sequence>
<name>A0A9W6ZWN3_9STRA</name>
<evidence type="ECO:0000256" key="1">
    <source>
        <dbReference type="SAM" id="Phobius"/>
    </source>
</evidence>
<dbReference type="SUPFAM" id="SSF48452">
    <property type="entry name" value="TPR-like"/>
    <property type="match status" value="1"/>
</dbReference>
<protein>
    <recommendedName>
        <fullName evidence="4">Mitochondrial fission 1 protein</fullName>
    </recommendedName>
</protein>
<keyword evidence="1" id="KW-0812">Transmembrane</keyword>
<dbReference type="GO" id="GO:0005778">
    <property type="term" value="C:peroxisomal membrane"/>
    <property type="evidence" value="ECO:0007669"/>
    <property type="project" value="TreeGrafter"/>
</dbReference>
<evidence type="ECO:0000313" key="2">
    <source>
        <dbReference type="EMBL" id="GMH57849.1"/>
    </source>
</evidence>
<comment type="caution">
    <text evidence="2">The sequence shown here is derived from an EMBL/GenBank/DDBJ whole genome shotgun (WGS) entry which is preliminary data.</text>
</comment>
<dbReference type="GO" id="GO:0000266">
    <property type="term" value="P:mitochondrial fission"/>
    <property type="evidence" value="ECO:0007669"/>
    <property type="project" value="InterPro"/>
</dbReference>
<evidence type="ECO:0000313" key="3">
    <source>
        <dbReference type="Proteomes" id="UP001165082"/>
    </source>
</evidence>
<dbReference type="AlphaFoldDB" id="A0A9W6ZWN3"/>
<evidence type="ECO:0008006" key="4">
    <source>
        <dbReference type="Google" id="ProtNLM"/>
    </source>
</evidence>
<dbReference type="Proteomes" id="UP001165082">
    <property type="component" value="Unassembled WGS sequence"/>
</dbReference>
<dbReference type="GO" id="GO:0005741">
    <property type="term" value="C:mitochondrial outer membrane"/>
    <property type="evidence" value="ECO:0007669"/>
    <property type="project" value="TreeGrafter"/>
</dbReference>
<keyword evidence="3" id="KW-1185">Reference proteome</keyword>
<dbReference type="GO" id="GO:0016559">
    <property type="term" value="P:peroxisome fission"/>
    <property type="evidence" value="ECO:0007669"/>
    <property type="project" value="TreeGrafter"/>
</dbReference>
<dbReference type="InterPro" id="IPR016543">
    <property type="entry name" value="Fis1"/>
</dbReference>
<gene>
    <name evidence="2" type="ORF">TrRE_jg4291</name>
</gene>
<organism evidence="2 3">
    <name type="scientific">Triparma retinervis</name>
    <dbReference type="NCBI Taxonomy" id="2557542"/>
    <lineage>
        <taxon>Eukaryota</taxon>
        <taxon>Sar</taxon>
        <taxon>Stramenopiles</taxon>
        <taxon>Ochrophyta</taxon>
        <taxon>Bolidophyceae</taxon>
        <taxon>Parmales</taxon>
        <taxon>Triparmaceae</taxon>
        <taxon>Triparma</taxon>
    </lineage>
</organism>
<dbReference type="GO" id="GO:0000422">
    <property type="term" value="P:autophagy of mitochondrion"/>
    <property type="evidence" value="ECO:0007669"/>
    <property type="project" value="TreeGrafter"/>
</dbReference>